<reference evidence="1 2" key="1">
    <citation type="submission" date="2024-02" db="EMBL/GenBank/DDBJ databases">
        <authorList>
            <person name="Chen Y."/>
            <person name="Shah S."/>
            <person name="Dougan E. K."/>
            <person name="Thang M."/>
            <person name="Chan C."/>
        </authorList>
    </citation>
    <scope>NUCLEOTIDE SEQUENCE [LARGE SCALE GENOMIC DNA]</scope>
</reference>
<keyword evidence="2" id="KW-1185">Reference proteome</keyword>
<dbReference type="EMBL" id="CAXAMM010004481">
    <property type="protein sequence ID" value="CAK9003750.1"/>
    <property type="molecule type" value="Genomic_DNA"/>
</dbReference>
<accession>A0ABP0IMC7</accession>
<evidence type="ECO:0000313" key="1">
    <source>
        <dbReference type="EMBL" id="CAK9003750.1"/>
    </source>
</evidence>
<feature type="non-terminal residue" evidence="1">
    <location>
        <position position="1"/>
    </location>
</feature>
<proteinExistence type="predicted"/>
<protein>
    <submittedName>
        <fullName evidence="1">Uncharacterized protein</fullName>
    </submittedName>
</protein>
<sequence>LGAWRSVFTQLWHRTRDRHGFPSLEGSKELLEIEALQLEESLMELNTCDLGALIRTITLISMEVLPCFERNFNSRVAFNSLSGKYSEHGAVGEHEAAVLQVRYG</sequence>
<comment type="caution">
    <text evidence="1">The sequence shown here is derived from an EMBL/GenBank/DDBJ whole genome shotgun (WGS) entry which is preliminary data.</text>
</comment>
<organism evidence="1 2">
    <name type="scientific">Durusdinium trenchii</name>
    <dbReference type="NCBI Taxonomy" id="1381693"/>
    <lineage>
        <taxon>Eukaryota</taxon>
        <taxon>Sar</taxon>
        <taxon>Alveolata</taxon>
        <taxon>Dinophyceae</taxon>
        <taxon>Suessiales</taxon>
        <taxon>Symbiodiniaceae</taxon>
        <taxon>Durusdinium</taxon>
    </lineage>
</organism>
<name>A0ABP0IMC7_9DINO</name>
<dbReference type="Proteomes" id="UP001642464">
    <property type="component" value="Unassembled WGS sequence"/>
</dbReference>
<gene>
    <name evidence="1" type="ORF">SCF082_LOCUS7889</name>
</gene>
<evidence type="ECO:0000313" key="2">
    <source>
        <dbReference type="Proteomes" id="UP001642464"/>
    </source>
</evidence>